<feature type="region of interest" description="Disordered" evidence="1">
    <location>
        <begin position="28"/>
        <end position="53"/>
    </location>
</feature>
<dbReference type="Proteomes" id="UP000198215">
    <property type="component" value="Chromosome I"/>
</dbReference>
<dbReference type="PROSITE" id="PS51257">
    <property type="entry name" value="PROKAR_LIPOPROTEIN"/>
    <property type="match status" value="1"/>
</dbReference>
<name>A0A1C5IKJ7_9ACTN</name>
<organism evidence="2 3">
    <name type="scientific">Micromonospora coxensis</name>
    <dbReference type="NCBI Taxonomy" id="356852"/>
    <lineage>
        <taxon>Bacteria</taxon>
        <taxon>Bacillati</taxon>
        <taxon>Actinomycetota</taxon>
        <taxon>Actinomycetes</taxon>
        <taxon>Micromonosporales</taxon>
        <taxon>Micromonosporaceae</taxon>
        <taxon>Micromonospora</taxon>
    </lineage>
</organism>
<protein>
    <recommendedName>
        <fullName evidence="4">DUF3558 domain-containing protein</fullName>
    </recommendedName>
</protein>
<evidence type="ECO:0008006" key="4">
    <source>
        <dbReference type="Google" id="ProtNLM"/>
    </source>
</evidence>
<evidence type="ECO:0000313" key="2">
    <source>
        <dbReference type="EMBL" id="SCG58888.1"/>
    </source>
</evidence>
<evidence type="ECO:0000313" key="3">
    <source>
        <dbReference type="Proteomes" id="UP000198215"/>
    </source>
</evidence>
<accession>A0A1C5IKJ7</accession>
<reference evidence="3" key="1">
    <citation type="submission" date="2016-06" db="EMBL/GenBank/DDBJ databases">
        <authorList>
            <person name="Varghese N."/>
            <person name="Submissions Spin"/>
        </authorList>
    </citation>
    <scope>NUCLEOTIDE SEQUENCE [LARGE SCALE GENOMIC DNA]</scope>
    <source>
        <strain evidence="3">DSM 45161</strain>
    </source>
</reference>
<gene>
    <name evidence="2" type="ORF">GA0070614_2974</name>
</gene>
<proteinExistence type="predicted"/>
<keyword evidence="3" id="KW-1185">Reference proteome</keyword>
<dbReference type="EMBL" id="LT607753">
    <property type="protein sequence ID" value="SCG58888.1"/>
    <property type="molecule type" value="Genomic_DNA"/>
</dbReference>
<sequence>MITDNRSGRRRASVSSVAVMILALTGCGRTDPAPPPPDVGQPAVEAPATAGDHDGVTATPARTVDPCALVPKAAAERLAGTPLQDPVAAPGSCTYTGPVSGPTAQVEVYVGPGAEKILDIDRALGHDLKPVPGVGDEAYIEDGAVFVAAGDVWIAIRLVSLADPTASRQALQDLARDVVTRL</sequence>
<evidence type="ECO:0000256" key="1">
    <source>
        <dbReference type="SAM" id="MobiDB-lite"/>
    </source>
</evidence>
<dbReference type="OrthoDB" id="3699206at2"/>
<dbReference type="AlphaFoldDB" id="A0A1C5IKJ7"/>